<accession>A0A1D2A666</accession>
<reference evidence="1" key="1">
    <citation type="submission" date="2015-08" db="EMBL/GenBank/DDBJ databases">
        <authorList>
            <person name="Babu N.S."/>
            <person name="Beckwith C.J."/>
            <person name="Beseler K.G."/>
            <person name="Brison A."/>
            <person name="Carone J.V."/>
            <person name="Caskin T.P."/>
            <person name="Diamond M."/>
            <person name="Durham M.E."/>
            <person name="Foxe J.M."/>
            <person name="Go M."/>
            <person name="Henderson B.A."/>
            <person name="Jones I.B."/>
            <person name="McGettigan J.A."/>
            <person name="Micheletti S.J."/>
            <person name="Nasrallah M.E."/>
            <person name="Ortiz D."/>
            <person name="Piller C.R."/>
            <person name="Privatt S.R."/>
            <person name="Schneider S.L."/>
            <person name="Sharp S."/>
            <person name="Smith T.C."/>
            <person name="Stanton J.D."/>
            <person name="Ullery H.E."/>
            <person name="Wilson R.J."/>
            <person name="Serrano M.G."/>
            <person name="Buck G."/>
            <person name="Lee V."/>
            <person name="Wang Y."/>
            <person name="Carvalho R."/>
            <person name="Voegtly L."/>
            <person name="Shi R."/>
            <person name="Duckworth R."/>
            <person name="Johnson A."/>
            <person name="Loviza R."/>
            <person name="Walstead R."/>
            <person name="Shah Z."/>
            <person name="Kiflezghi M."/>
            <person name="Wade K."/>
            <person name="Ball S.L."/>
            <person name="Bradley K.W."/>
            <person name="Asai D.J."/>
            <person name="Bowman C.A."/>
            <person name="Russell D.A."/>
            <person name="Pope W.H."/>
            <person name="Jacobs-Sera D."/>
            <person name="Hendrix R.W."/>
            <person name="Hatfull G.F."/>
        </authorList>
    </citation>
    <scope>NUCLEOTIDE SEQUENCE</scope>
</reference>
<dbReference type="EMBL" id="GDKF01003984">
    <property type="protein sequence ID" value="JAT74638.1"/>
    <property type="molecule type" value="Transcribed_RNA"/>
</dbReference>
<proteinExistence type="predicted"/>
<protein>
    <submittedName>
        <fullName evidence="1">Uncharacterized protein</fullName>
    </submittedName>
</protein>
<sequence>MMQRLPQTMPLQSGSVTAFSVVQKSRGLNRTLHGPRWDSARLVPAARKKGVREADLYLAVPTEPPASVPWHQSVPTPVKVPVTILASLLALRFIARSLRRRGSSTVLEERGWKRKEKAADDSHYKKMMKGVKTVQYEALTPEQIAEARSRRKQDLGRDSAPLGMDAIHIPDNHPFAIRAPVSAEEEALIEERLSGPKQRRRISAADLELMKKLQAEAAVADAAADARAASRNEGGY</sequence>
<evidence type="ECO:0000313" key="1">
    <source>
        <dbReference type="EMBL" id="JAT74638.1"/>
    </source>
</evidence>
<gene>
    <name evidence="1" type="ORF">g.10946</name>
</gene>
<name>A0A1D2A666_AUXPR</name>
<organism evidence="1">
    <name type="scientific">Auxenochlorella protothecoides</name>
    <name type="common">Green microalga</name>
    <name type="synonym">Chlorella protothecoides</name>
    <dbReference type="NCBI Taxonomy" id="3075"/>
    <lineage>
        <taxon>Eukaryota</taxon>
        <taxon>Viridiplantae</taxon>
        <taxon>Chlorophyta</taxon>
        <taxon>core chlorophytes</taxon>
        <taxon>Trebouxiophyceae</taxon>
        <taxon>Chlorellales</taxon>
        <taxon>Chlorellaceae</taxon>
        <taxon>Auxenochlorella</taxon>
    </lineage>
</organism>
<dbReference type="AlphaFoldDB" id="A0A1D2A666"/>